<dbReference type="EMBL" id="UZAM01007355">
    <property type="protein sequence ID" value="VDO98601.1"/>
    <property type="molecule type" value="Genomic_DNA"/>
</dbReference>
<comment type="subcellular location">
    <subcellularLocation>
        <location evidence="1">Membrane</location>
    </subcellularLocation>
</comment>
<keyword evidence="17" id="KW-1185">Reference proteome</keyword>
<evidence type="ECO:0000256" key="9">
    <source>
        <dbReference type="ARBA" id="ARBA00023136"/>
    </source>
</evidence>
<evidence type="ECO:0000256" key="5">
    <source>
        <dbReference type="ARBA" id="ARBA00022679"/>
    </source>
</evidence>
<feature type="transmembrane region" description="Helical" evidence="14">
    <location>
        <begin position="77"/>
        <end position="96"/>
    </location>
</feature>
<keyword evidence="6 14" id="KW-0812">Transmembrane</keyword>
<dbReference type="GO" id="GO:0008374">
    <property type="term" value="F:O-acyltransferase activity"/>
    <property type="evidence" value="ECO:0007669"/>
    <property type="project" value="InterPro"/>
</dbReference>
<evidence type="ECO:0000256" key="11">
    <source>
        <dbReference type="ARBA" id="ARBA00023264"/>
    </source>
</evidence>
<keyword evidence="9 14" id="KW-0472">Membrane</keyword>
<evidence type="ECO:0000256" key="12">
    <source>
        <dbReference type="ARBA" id="ARBA00023315"/>
    </source>
</evidence>
<comment type="pathway">
    <text evidence="2">Lipid metabolism.</text>
</comment>
<evidence type="ECO:0000256" key="4">
    <source>
        <dbReference type="ARBA" id="ARBA00022516"/>
    </source>
</evidence>
<evidence type="ECO:0000313" key="17">
    <source>
        <dbReference type="Proteomes" id="UP000270296"/>
    </source>
</evidence>
<dbReference type="InterPro" id="IPR002123">
    <property type="entry name" value="Plipid/glycerol_acylTrfase"/>
</dbReference>
<evidence type="ECO:0000256" key="13">
    <source>
        <dbReference type="ARBA" id="ARBA00025707"/>
    </source>
</evidence>
<accession>A0A183IGE3</accession>
<dbReference type="WBParaSite" id="SBAD_0000281701-mRNA-1">
    <property type="protein sequence ID" value="SBAD_0000281701-mRNA-1"/>
    <property type="gene ID" value="SBAD_0000281701"/>
</dbReference>
<reference evidence="18" key="1">
    <citation type="submission" date="2016-06" db="UniProtKB">
        <authorList>
            <consortium name="WormBaseParasite"/>
        </authorList>
    </citation>
    <scope>IDENTIFICATION</scope>
</reference>
<keyword evidence="10" id="KW-0594">Phospholipid biosynthesis</keyword>
<dbReference type="GO" id="GO:0008654">
    <property type="term" value="P:phospholipid biosynthetic process"/>
    <property type="evidence" value="ECO:0007669"/>
    <property type="project" value="UniProtKB-KW"/>
</dbReference>
<dbReference type="InterPro" id="IPR045252">
    <property type="entry name" value="LPCAT1-like"/>
</dbReference>
<dbReference type="GO" id="GO:0016020">
    <property type="term" value="C:membrane"/>
    <property type="evidence" value="ECO:0007669"/>
    <property type="project" value="UniProtKB-SubCell"/>
</dbReference>
<evidence type="ECO:0000313" key="18">
    <source>
        <dbReference type="WBParaSite" id="SBAD_0000281701-mRNA-1"/>
    </source>
</evidence>
<evidence type="ECO:0000259" key="15">
    <source>
        <dbReference type="SMART" id="SM00563"/>
    </source>
</evidence>
<feature type="domain" description="Phospholipid/glycerol acyltransferase" evidence="15">
    <location>
        <begin position="108"/>
        <end position="228"/>
    </location>
</feature>
<keyword evidence="4" id="KW-0444">Lipid biosynthesis</keyword>
<dbReference type="PANTHER" id="PTHR23063">
    <property type="entry name" value="PHOSPHOLIPID ACYLTRANSFERASE"/>
    <property type="match status" value="1"/>
</dbReference>
<dbReference type="GO" id="GO:0005783">
    <property type="term" value="C:endoplasmic reticulum"/>
    <property type="evidence" value="ECO:0007669"/>
    <property type="project" value="TreeGrafter"/>
</dbReference>
<reference evidence="16 17" key="2">
    <citation type="submission" date="2018-11" db="EMBL/GenBank/DDBJ databases">
        <authorList>
            <consortium name="Pathogen Informatics"/>
        </authorList>
    </citation>
    <scope>NUCLEOTIDE SEQUENCE [LARGE SCALE GENOMIC DNA]</scope>
</reference>
<proteinExistence type="inferred from homology"/>
<dbReference type="GO" id="GO:0042171">
    <property type="term" value="F:lysophosphatidic acid acyltransferase activity"/>
    <property type="evidence" value="ECO:0007669"/>
    <property type="project" value="TreeGrafter"/>
</dbReference>
<sequence>MEETTQTLPNPFVNNIHFGARDRVKIALMTVFVFPVRLMLAAFLIGVAYLAAVIILFQYEVELEAPLKGWRKRGKEFVARVMVYLHFVLGVFPVTVKGRRAEPWEAPILVVAPHSSFYDALPYCLLNAPSFIGKSSLINMPVFGKLISLTKPILVNRDMKKSRKMTAEKLKERAWKVYNQRKNGITSPLSQIMIFPEGTCTNRTQLIHFKAGAFAAQLPIQPVCLRWPESSLHTAWTWEGPGM</sequence>
<evidence type="ECO:0000256" key="8">
    <source>
        <dbReference type="ARBA" id="ARBA00023098"/>
    </source>
</evidence>
<evidence type="ECO:0000256" key="2">
    <source>
        <dbReference type="ARBA" id="ARBA00005189"/>
    </source>
</evidence>
<evidence type="ECO:0000256" key="14">
    <source>
        <dbReference type="SAM" id="Phobius"/>
    </source>
</evidence>
<keyword evidence="12" id="KW-0012">Acyltransferase</keyword>
<dbReference type="OrthoDB" id="272512at2759"/>
<dbReference type="SMART" id="SM00563">
    <property type="entry name" value="PlsC"/>
    <property type="match status" value="1"/>
</dbReference>
<evidence type="ECO:0000256" key="10">
    <source>
        <dbReference type="ARBA" id="ARBA00023209"/>
    </source>
</evidence>
<evidence type="ECO:0000256" key="1">
    <source>
        <dbReference type="ARBA" id="ARBA00004370"/>
    </source>
</evidence>
<dbReference type="CDD" id="cd07991">
    <property type="entry name" value="LPLAT_LPCAT1-like"/>
    <property type="match status" value="1"/>
</dbReference>
<dbReference type="Pfam" id="PF01553">
    <property type="entry name" value="Acyltransferase"/>
    <property type="match status" value="1"/>
</dbReference>
<dbReference type="PANTHER" id="PTHR23063:SF52">
    <property type="entry name" value="LYSOPHOSPHATIDYLCHOLINE ACYLTRANSFERASE"/>
    <property type="match status" value="1"/>
</dbReference>
<dbReference type="SUPFAM" id="SSF69593">
    <property type="entry name" value="Glycerol-3-phosphate (1)-acyltransferase"/>
    <property type="match status" value="1"/>
</dbReference>
<dbReference type="AlphaFoldDB" id="A0A183IGE3"/>
<keyword evidence="11" id="KW-1208">Phospholipid metabolism</keyword>
<evidence type="ECO:0000256" key="6">
    <source>
        <dbReference type="ARBA" id="ARBA00022692"/>
    </source>
</evidence>
<organism evidence="18">
    <name type="scientific">Soboliphyme baturini</name>
    <dbReference type="NCBI Taxonomy" id="241478"/>
    <lineage>
        <taxon>Eukaryota</taxon>
        <taxon>Metazoa</taxon>
        <taxon>Ecdysozoa</taxon>
        <taxon>Nematoda</taxon>
        <taxon>Enoplea</taxon>
        <taxon>Dorylaimia</taxon>
        <taxon>Dioctophymatida</taxon>
        <taxon>Dioctophymatoidea</taxon>
        <taxon>Soboliphymatidae</taxon>
        <taxon>Soboliphyme</taxon>
    </lineage>
</organism>
<dbReference type="Proteomes" id="UP000270296">
    <property type="component" value="Unassembled WGS sequence"/>
</dbReference>
<name>A0A183IGE3_9BILA</name>
<evidence type="ECO:0000313" key="16">
    <source>
        <dbReference type="EMBL" id="VDO98601.1"/>
    </source>
</evidence>
<keyword evidence="8" id="KW-0443">Lipid metabolism</keyword>
<comment type="similarity">
    <text evidence="3">Belongs to the 1-acyl-sn-glycerol-3-phosphate acyltransferase family.</text>
</comment>
<comment type="pathway">
    <text evidence="13">Phospholipid metabolism.</text>
</comment>
<evidence type="ECO:0000256" key="7">
    <source>
        <dbReference type="ARBA" id="ARBA00022989"/>
    </source>
</evidence>
<keyword evidence="7 14" id="KW-1133">Transmembrane helix</keyword>
<keyword evidence="5" id="KW-0808">Transferase</keyword>
<evidence type="ECO:0000256" key="3">
    <source>
        <dbReference type="ARBA" id="ARBA00008655"/>
    </source>
</evidence>
<feature type="transmembrane region" description="Helical" evidence="14">
    <location>
        <begin position="26"/>
        <end position="57"/>
    </location>
</feature>
<gene>
    <name evidence="16" type="ORF">SBAD_LOCUS2687</name>
</gene>
<protein>
    <submittedName>
        <fullName evidence="18">PlsC domain-containing protein</fullName>
    </submittedName>
</protein>